<keyword evidence="2" id="KW-1185">Reference proteome</keyword>
<protein>
    <submittedName>
        <fullName evidence="1">Uncharacterized protein</fullName>
    </submittedName>
</protein>
<accession>A0A0C2SMT9</accession>
<dbReference type="InParanoid" id="A0A0C2SMT9"/>
<dbReference type="HOGENOM" id="CLU_2704317_0_0_1"/>
<dbReference type="EMBL" id="KN818535">
    <property type="protein sequence ID" value="KIL55294.1"/>
    <property type="molecule type" value="Genomic_DNA"/>
</dbReference>
<organism evidence="1 2">
    <name type="scientific">Amanita muscaria (strain Koide BX008)</name>
    <dbReference type="NCBI Taxonomy" id="946122"/>
    <lineage>
        <taxon>Eukaryota</taxon>
        <taxon>Fungi</taxon>
        <taxon>Dikarya</taxon>
        <taxon>Basidiomycota</taxon>
        <taxon>Agaricomycotina</taxon>
        <taxon>Agaricomycetes</taxon>
        <taxon>Agaricomycetidae</taxon>
        <taxon>Agaricales</taxon>
        <taxon>Pluteineae</taxon>
        <taxon>Amanitaceae</taxon>
        <taxon>Amanita</taxon>
    </lineage>
</organism>
<dbReference type="Proteomes" id="UP000054549">
    <property type="component" value="Unassembled WGS sequence"/>
</dbReference>
<name>A0A0C2SMT9_AMAMK</name>
<gene>
    <name evidence="1" type="ORF">M378DRAFT_173736</name>
</gene>
<evidence type="ECO:0000313" key="1">
    <source>
        <dbReference type="EMBL" id="KIL55294.1"/>
    </source>
</evidence>
<reference evidence="1 2" key="1">
    <citation type="submission" date="2014-04" db="EMBL/GenBank/DDBJ databases">
        <title>Evolutionary Origins and Diversification of the Mycorrhizal Mutualists.</title>
        <authorList>
            <consortium name="DOE Joint Genome Institute"/>
            <consortium name="Mycorrhizal Genomics Consortium"/>
            <person name="Kohler A."/>
            <person name="Kuo A."/>
            <person name="Nagy L.G."/>
            <person name="Floudas D."/>
            <person name="Copeland A."/>
            <person name="Barry K.W."/>
            <person name="Cichocki N."/>
            <person name="Veneault-Fourrey C."/>
            <person name="LaButti K."/>
            <person name="Lindquist E.A."/>
            <person name="Lipzen A."/>
            <person name="Lundell T."/>
            <person name="Morin E."/>
            <person name="Murat C."/>
            <person name="Riley R."/>
            <person name="Ohm R."/>
            <person name="Sun H."/>
            <person name="Tunlid A."/>
            <person name="Henrissat B."/>
            <person name="Grigoriev I.V."/>
            <person name="Hibbett D.S."/>
            <person name="Martin F."/>
        </authorList>
    </citation>
    <scope>NUCLEOTIDE SEQUENCE [LARGE SCALE GENOMIC DNA]</scope>
    <source>
        <strain evidence="1 2">Koide BX008</strain>
    </source>
</reference>
<dbReference type="AlphaFoldDB" id="A0A0C2SMT9"/>
<sequence length="73" mass="8642">MPTNLYLNNLKYIIYFTHDTRKGYSFFSERMSILDRLWPGFEPVVLPVRRWPVSSGSSRPNLIQTSVYLDLLM</sequence>
<proteinExistence type="predicted"/>
<evidence type="ECO:0000313" key="2">
    <source>
        <dbReference type="Proteomes" id="UP000054549"/>
    </source>
</evidence>